<evidence type="ECO:0000256" key="4">
    <source>
        <dbReference type="ARBA" id="ARBA00023125"/>
    </source>
</evidence>
<dbReference type="InterPro" id="IPR017930">
    <property type="entry name" value="Myb_dom"/>
</dbReference>
<evidence type="ECO:0000256" key="2">
    <source>
        <dbReference type="ARBA" id="ARBA00022737"/>
    </source>
</evidence>
<dbReference type="GeneID" id="105036545"/>
<dbReference type="GO" id="GO:0005634">
    <property type="term" value="C:nucleus"/>
    <property type="evidence" value="ECO:0007669"/>
    <property type="project" value="UniProtKB-SubCell"/>
</dbReference>
<dbReference type="SUPFAM" id="SSF46689">
    <property type="entry name" value="Homeodomain-like"/>
    <property type="match status" value="1"/>
</dbReference>
<dbReference type="OrthoDB" id="2143914at2759"/>
<sequence>MGRQPCCDKIGLKRGPWSMEEDQKLINFIINNGVHCWRLVPKLAGLMRCGKSCRLRWTNYLRPDLKRGALSEDEENQIIQLHSHLGNRWSKIASYFPGRTDNEIKNHWNTRIKKKLKLLGLDPVTHKPLQQPAKCDSLRSDSASESYPSQIQEKSIEIMDLVSSNQEELLVKNEEQKEVQFDSNDTEVLLHGNVVPWENLDIEEMKPRPDPSSSSSASFSIDDTLYPSAQRESSLEGSNQCWFDTTDSFPSWEALYPLEDIFPFGKFP</sequence>
<dbReference type="GO" id="GO:0000976">
    <property type="term" value="F:transcription cis-regulatory region binding"/>
    <property type="evidence" value="ECO:0007669"/>
    <property type="project" value="UniProtKB-ARBA"/>
</dbReference>
<dbReference type="PROSITE" id="PS50090">
    <property type="entry name" value="MYB_LIKE"/>
    <property type="match status" value="2"/>
</dbReference>
<protein>
    <submittedName>
        <fullName evidence="11">Myb-related protein 315</fullName>
    </submittedName>
</protein>
<feature type="domain" description="HTH myb-type" evidence="9">
    <location>
        <begin position="62"/>
        <end position="116"/>
    </location>
</feature>
<feature type="region of interest" description="Disordered" evidence="7">
    <location>
        <begin position="202"/>
        <end position="223"/>
    </location>
</feature>
<evidence type="ECO:0000256" key="5">
    <source>
        <dbReference type="ARBA" id="ARBA00023163"/>
    </source>
</evidence>
<evidence type="ECO:0000313" key="11">
    <source>
        <dbReference type="RefSeq" id="XP_010910603.2"/>
    </source>
</evidence>
<keyword evidence="3" id="KW-0805">Transcription regulation</keyword>
<dbReference type="InterPro" id="IPR001005">
    <property type="entry name" value="SANT/Myb"/>
</dbReference>
<keyword evidence="2" id="KW-0677">Repeat</keyword>
<dbReference type="KEGG" id="egu:105036545"/>
<proteinExistence type="predicted"/>
<feature type="compositionally biased region" description="Polar residues" evidence="7">
    <location>
        <begin position="140"/>
        <end position="149"/>
    </location>
</feature>
<evidence type="ECO:0000256" key="3">
    <source>
        <dbReference type="ARBA" id="ARBA00023015"/>
    </source>
</evidence>
<dbReference type="GO" id="GO:0006355">
    <property type="term" value="P:regulation of DNA-templated transcription"/>
    <property type="evidence" value="ECO:0007669"/>
    <property type="project" value="UniProtKB-ARBA"/>
</dbReference>
<dbReference type="InterPro" id="IPR009057">
    <property type="entry name" value="Homeodomain-like_sf"/>
</dbReference>
<evidence type="ECO:0000259" key="9">
    <source>
        <dbReference type="PROSITE" id="PS51294"/>
    </source>
</evidence>
<evidence type="ECO:0000259" key="8">
    <source>
        <dbReference type="PROSITE" id="PS50090"/>
    </source>
</evidence>
<dbReference type="PANTHER" id="PTHR47994:SF5">
    <property type="entry name" value="F14D16.11-RELATED"/>
    <property type="match status" value="1"/>
</dbReference>
<dbReference type="FunFam" id="1.10.10.60:FF:000394">
    <property type="entry name" value="MYB transcription factor"/>
    <property type="match status" value="1"/>
</dbReference>
<keyword evidence="4" id="KW-0238">DNA-binding</keyword>
<feature type="domain" description="Myb-like" evidence="8">
    <location>
        <begin position="9"/>
        <end position="61"/>
    </location>
</feature>
<evidence type="ECO:0000313" key="10">
    <source>
        <dbReference type="Proteomes" id="UP000504607"/>
    </source>
</evidence>
<keyword evidence="10" id="KW-1185">Reference proteome</keyword>
<dbReference type="CDD" id="cd00167">
    <property type="entry name" value="SANT"/>
    <property type="match status" value="2"/>
</dbReference>
<feature type="domain" description="HTH myb-type" evidence="9">
    <location>
        <begin position="9"/>
        <end position="61"/>
    </location>
</feature>
<dbReference type="PANTHER" id="PTHR47994">
    <property type="entry name" value="F14D16.11-RELATED"/>
    <property type="match status" value="1"/>
</dbReference>
<keyword evidence="5" id="KW-0804">Transcription</keyword>
<dbReference type="RefSeq" id="XP_010910603.2">
    <property type="nucleotide sequence ID" value="XM_010912301.2"/>
</dbReference>
<feature type="region of interest" description="Disordered" evidence="7">
    <location>
        <begin position="130"/>
        <end position="149"/>
    </location>
</feature>
<dbReference type="Gene3D" id="1.10.10.60">
    <property type="entry name" value="Homeodomain-like"/>
    <property type="match status" value="2"/>
</dbReference>
<gene>
    <name evidence="11" type="primary">LOC105036545</name>
</gene>
<dbReference type="PROSITE" id="PS51294">
    <property type="entry name" value="HTH_MYB"/>
    <property type="match status" value="2"/>
</dbReference>
<dbReference type="AlphaFoldDB" id="A0A6I9QLR8"/>
<dbReference type="Proteomes" id="UP000504607">
    <property type="component" value="Unplaced"/>
</dbReference>
<accession>A0A6I9QLR8</accession>
<comment type="subcellular location">
    <subcellularLocation>
        <location evidence="1">Nucleus</location>
    </subcellularLocation>
</comment>
<dbReference type="FunFam" id="1.10.10.60:FF:000069">
    <property type="entry name" value="MYB transcription factor"/>
    <property type="match status" value="1"/>
</dbReference>
<evidence type="ECO:0000256" key="7">
    <source>
        <dbReference type="SAM" id="MobiDB-lite"/>
    </source>
</evidence>
<evidence type="ECO:0000256" key="1">
    <source>
        <dbReference type="ARBA" id="ARBA00004123"/>
    </source>
</evidence>
<dbReference type="InterPro" id="IPR015495">
    <property type="entry name" value="Myb_TF_plants"/>
</dbReference>
<evidence type="ECO:0000256" key="6">
    <source>
        <dbReference type="ARBA" id="ARBA00023242"/>
    </source>
</evidence>
<feature type="domain" description="Myb-like" evidence="8">
    <location>
        <begin position="62"/>
        <end position="112"/>
    </location>
</feature>
<reference evidence="11" key="1">
    <citation type="submission" date="2025-08" db="UniProtKB">
        <authorList>
            <consortium name="RefSeq"/>
        </authorList>
    </citation>
    <scope>IDENTIFICATION</scope>
</reference>
<name>A0A6I9QLR8_ELAGV</name>
<dbReference type="GO" id="GO:0046394">
    <property type="term" value="P:carboxylic acid biosynthetic process"/>
    <property type="evidence" value="ECO:0007669"/>
    <property type="project" value="UniProtKB-ARBA"/>
</dbReference>
<dbReference type="Pfam" id="PF00249">
    <property type="entry name" value="Myb_DNA-binding"/>
    <property type="match status" value="2"/>
</dbReference>
<dbReference type="SMART" id="SM00717">
    <property type="entry name" value="SANT"/>
    <property type="match status" value="2"/>
</dbReference>
<keyword evidence="6" id="KW-0539">Nucleus</keyword>
<dbReference type="InParanoid" id="A0A6I9QLR8"/>
<organism evidence="10 11">
    <name type="scientific">Elaeis guineensis var. tenera</name>
    <name type="common">Oil palm</name>
    <dbReference type="NCBI Taxonomy" id="51953"/>
    <lineage>
        <taxon>Eukaryota</taxon>
        <taxon>Viridiplantae</taxon>
        <taxon>Streptophyta</taxon>
        <taxon>Embryophyta</taxon>
        <taxon>Tracheophyta</taxon>
        <taxon>Spermatophyta</taxon>
        <taxon>Magnoliopsida</taxon>
        <taxon>Liliopsida</taxon>
        <taxon>Arecaceae</taxon>
        <taxon>Arecoideae</taxon>
        <taxon>Cocoseae</taxon>
        <taxon>Elaeidinae</taxon>
        <taxon>Elaeis</taxon>
    </lineage>
</organism>